<evidence type="ECO:0000313" key="7">
    <source>
        <dbReference type="Proteomes" id="UP000466514"/>
    </source>
</evidence>
<feature type="DNA-binding region" description="H-T-H motif" evidence="4">
    <location>
        <begin position="41"/>
        <end position="60"/>
    </location>
</feature>
<dbReference type="SUPFAM" id="SSF46689">
    <property type="entry name" value="Homeodomain-like"/>
    <property type="match status" value="1"/>
</dbReference>
<dbReference type="PROSITE" id="PS50977">
    <property type="entry name" value="HTH_TETR_2"/>
    <property type="match status" value="1"/>
</dbReference>
<dbReference type="RefSeq" id="WP_163721813.1">
    <property type="nucleotide sequence ID" value="NZ_AP022574.1"/>
</dbReference>
<dbReference type="InterPro" id="IPR001647">
    <property type="entry name" value="HTH_TetR"/>
</dbReference>
<keyword evidence="7" id="KW-1185">Reference proteome</keyword>
<protein>
    <submittedName>
        <fullName evidence="6">TetR family transcriptional regulator</fullName>
    </submittedName>
</protein>
<keyword evidence="1" id="KW-0805">Transcription regulation</keyword>
<dbReference type="InterPro" id="IPR023772">
    <property type="entry name" value="DNA-bd_HTH_TetR-type_CS"/>
</dbReference>
<dbReference type="KEGG" id="mpsc:MPSYJ_18420"/>
<evidence type="ECO:0000256" key="3">
    <source>
        <dbReference type="ARBA" id="ARBA00023163"/>
    </source>
</evidence>
<dbReference type="Pfam" id="PF00440">
    <property type="entry name" value="TetR_N"/>
    <property type="match status" value="1"/>
</dbReference>
<dbReference type="GO" id="GO:0000976">
    <property type="term" value="F:transcription cis-regulatory region binding"/>
    <property type="evidence" value="ECO:0007669"/>
    <property type="project" value="TreeGrafter"/>
</dbReference>
<keyword evidence="2 4" id="KW-0238">DNA-binding</keyword>
<proteinExistence type="predicted"/>
<gene>
    <name evidence="6" type="ORF">MPSYJ_18420</name>
</gene>
<dbReference type="InterPro" id="IPR050109">
    <property type="entry name" value="HTH-type_TetR-like_transc_reg"/>
</dbReference>
<evidence type="ECO:0000256" key="4">
    <source>
        <dbReference type="PROSITE-ProRule" id="PRU00335"/>
    </source>
</evidence>
<dbReference type="PANTHER" id="PTHR30055:SF234">
    <property type="entry name" value="HTH-TYPE TRANSCRIPTIONAL REGULATOR BETI"/>
    <property type="match status" value="1"/>
</dbReference>
<organism evidence="6 7">
    <name type="scientific">Mycolicibacterium psychrotolerans</name>
    <dbReference type="NCBI Taxonomy" id="216929"/>
    <lineage>
        <taxon>Bacteria</taxon>
        <taxon>Bacillati</taxon>
        <taxon>Actinomycetota</taxon>
        <taxon>Actinomycetes</taxon>
        <taxon>Mycobacteriales</taxon>
        <taxon>Mycobacteriaceae</taxon>
        <taxon>Mycolicibacterium</taxon>
    </lineage>
</organism>
<evidence type="ECO:0000256" key="1">
    <source>
        <dbReference type="ARBA" id="ARBA00023015"/>
    </source>
</evidence>
<sequence length="216" mass="23430">MVEVRGEPVLGLRERKKRRTRATLIDAAAGLCDRQGFDGTTVDQIAAIADVSPRTFSRYFSTKDAIALALIDEVLDRVAAELVRQPPELSHFEALRRAYVAMALSTKSAPVGVLSSERFMQILRILVSSGTLQQAAVDFRGNPVDVAVAARMGTAVDDRRVKLMAAVWGGILMTALRELAQDTTALRGVRVDDAVAAFEVTYADFMVEIAGLGQHV</sequence>
<dbReference type="AlphaFoldDB" id="A0A7I7M825"/>
<dbReference type="Gene3D" id="1.10.357.10">
    <property type="entry name" value="Tetracycline Repressor, domain 2"/>
    <property type="match status" value="1"/>
</dbReference>
<reference evidence="6 7" key="1">
    <citation type="journal article" date="2019" name="Emerg. Microbes Infect.">
        <title>Comprehensive subspecies identification of 175 nontuberculous mycobacteria species based on 7547 genomic profiles.</title>
        <authorList>
            <person name="Matsumoto Y."/>
            <person name="Kinjo T."/>
            <person name="Motooka D."/>
            <person name="Nabeya D."/>
            <person name="Jung N."/>
            <person name="Uechi K."/>
            <person name="Horii T."/>
            <person name="Iida T."/>
            <person name="Fujita J."/>
            <person name="Nakamura S."/>
        </authorList>
    </citation>
    <scope>NUCLEOTIDE SEQUENCE [LARGE SCALE GENOMIC DNA]</scope>
    <source>
        <strain evidence="6 7">JCM 13323</strain>
    </source>
</reference>
<dbReference type="PANTHER" id="PTHR30055">
    <property type="entry name" value="HTH-TYPE TRANSCRIPTIONAL REGULATOR RUTR"/>
    <property type="match status" value="1"/>
</dbReference>
<name>A0A7I7M825_9MYCO</name>
<dbReference type="Proteomes" id="UP000466514">
    <property type="component" value="Chromosome"/>
</dbReference>
<feature type="domain" description="HTH tetR-type" evidence="5">
    <location>
        <begin position="18"/>
        <end position="78"/>
    </location>
</feature>
<dbReference type="InterPro" id="IPR009057">
    <property type="entry name" value="Homeodomain-like_sf"/>
</dbReference>
<keyword evidence="3" id="KW-0804">Transcription</keyword>
<evidence type="ECO:0000256" key="2">
    <source>
        <dbReference type="ARBA" id="ARBA00023125"/>
    </source>
</evidence>
<dbReference type="EMBL" id="AP022574">
    <property type="protein sequence ID" value="BBX68381.1"/>
    <property type="molecule type" value="Genomic_DNA"/>
</dbReference>
<evidence type="ECO:0000259" key="5">
    <source>
        <dbReference type="PROSITE" id="PS50977"/>
    </source>
</evidence>
<dbReference type="PROSITE" id="PS01081">
    <property type="entry name" value="HTH_TETR_1"/>
    <property type="match status" value="1"/>
</dbReference>
<accession>A0A7I7M825</accession>
<dbReference type="GO" id="GO:0003700">
    <property type="term" value="F:DNA-binding transcription factor activity"/>
    <property type="evidence" value="ECO:0007669"/>
    <property type="project" value="TreeGrafter"/>
</dbReference>
<evidence type="ECO:0000313" key="6">
    <source>
        <dbReference type="EMBL" id="BBX68381.1"/>
    </source>
</evidence>